<dbReference type="InterPro" id="IPR018376">
    <property type="entry name" value="Enoyl-CoA_hyd/isom_CS"/>
</dbReference>
<dbReference type="SUPFAM" id="SSF52096">
    <property type="entry name" value="ClpP/crotonase"/>
    <property type="match status" value="2"/>
</dbReference>
<feature type="region of interest" description="Disordered" evidence="3">
    <location>
        <begin position="168"/>
        <end position="201"/>
    </location>
</feature>
<evidence type="ECO:0000256" key="2">
    <source>
        <dbReference type="RuleBase" id="RU003707"/>
    </source>
</evidence>
<comment type="similarity">
    <text evidence="1 2">Belongs to the enoyl-CoA hydratase/isomerase family.</text>
</comment>
<dbReference type="PROSITE" id="PS00166">
    <property type="entry name" value="ENOYL_COA_HYDRATASE"/>
    <property type="match status" value="1"/>
</dbReference>
<evidence type="ECO:0000256" key="1">
    <source>
        <dbReference type="ARBA" id="ARBA00005254"/>
    </source>
</evidence>
<dbReference type="GO" id="GO:0006635">
    <property type="term" value="P:fatty acid beta-oxidation"/>
    <property type="evidence" value="ECO:0007669"/>
    <property type="project" value="TreeGrafter"/>
</dbReference>
<dbReference type="Gene3D" id="3.90.226.10">
    <property type="entry name" value="2-enoyl-CoA Hydratase, Chain A, domain 1"/>
    <property type="match status" value="2"/>
</dbReference>
<dbReference type="PANTHER" id="PTHR11941:SF158">
    <property type="entry name" value="ENOYL-COA HYDRATASE (AFU_ORTHOLOGUE AFUA_2G10650)"/>
    <property type="match status" value="1"/>
</dbReference>
<organism evidence="4 5">
    <name type="scientific">Sordaria brevicollis</name>
    <dbReference type="NCBI Taxonomy" id="83679"/>
    <lineage>
        <taxon>Eukaryota</taxon>
        <taxon>Fungi</taxon>
        <taxon>Dikarya</taxon>
        <taxon>Ascomycota</taxon>
        <taxon>Pezizomycotina</taxon>
        <taxon>Sordariomycetes</taxon>
        <taxon>Sordariomycetidae</taxon>
        <taxon>Sordariales</taxon>
        <taxon>Sordariaceae</taxon>
        <taxon>Sordaria</taxon>
    </lineage>
</organism>
<gene>
    <name evidence="4" type="ORF">B0T20DRAFT_205377</name>
</gene>
<dbReference type="InterPro" id="IPR001753">
    <property type="entry name" value="Enoyl-CoA_hydra/iso"/>
</dbReference>
<dbReference type="Pfam" id="PF00378">
    <property type="entry name" value="ECH_1"/>
    <property type="match status" value="2"/>
</dbReference>
<evidence type="ECO:0000256" key="3">
    <source>
        <dbReference type="SAM" id="MobiDB-lite"/>
    </source>
</evidence>
<accession>A0AAE0PF17</accession>
<comment type="caution">
    <text evidence="4">The sequence shown here is derived from an EMBL/GenBank/DDBJ whole genome shotgun (WGS) entry which is preliminary data.</text>
</comment>
<sequence length="459" mass="47673">MATPNFKTPPPSVPNTLLSFPAPHVLLVTLNRPDQLNAIPTSQHKKLASLWDWFDAEPSLRCAIITGSGRAFCAGADLKEWNELHSKFQSQDALEKGVVDGVEHGGQYGLIQKTRGALRDAGAVRAEGKKGGAGVGGGAGGKSDGLVTGIGGGYGTVSNRKQALRNAEGVKSGQEPDAAAEKIAQAGRARAGKTTDEGRLTTGIGGGYGTVDNRRKAVDNAAHVTQEAGKGGDKLSDVDEAKITTGIGGGYGTVASRKAAAAARLAASDRRVGSLGLNAGFGGLSNRAGKKPIIAAVNGLCLGGGMEMVINCDIVIASSNARFGLPEVKVGVIAVAGALPRLVRTVGKQRAAEMALLGRNRYSAEQMERWGVVNFVVSGEQALVEEAVKLAEEIAGNSPDAVLTSKEGLRLGWEGMGPEKATAVLEMGMYRKLEKGVNMKEGVASFVEKRKPVWKDSKL</sequence>
<dbReference type="Proteomes" id="UP001281003">
    <property type="component" value="Unassembled WGS sequence"/>
</dbReference>
<dbReference type="CDD" id="cd06558">
    <property type="entry name" value="crotonase-like"/>
    <property type="match status" value="1"/>
</dbReference>
<reference evidence="4" key="1">
    <citation type="journal article" date="2023" name="Mol. Phylogenet. Evol.">
        <title>Genome-scale phylogeny and comparative genomics of the fungal order Sordariales.</title>
        <authorList>
            <person name="Hensen N."/>
            <person name="Bonometti L."/>
            <person name="Westerberg I."/>
            <person name="Brannstrom I.O."/>
            <person name="Guillou S."/>
            <person name="Cros-Aarteil S."/>
            <person name="Calhoun S."/>
            <person name="Haridas S."/>
            <person name="Kuo A."/>
            <person name="Mondo S."/>
            <person name="Pangilinan J."/>
            <person name="Riley R."/>
            <person name="LaButti K."/>
            <person name="Andreopoulos B."/>
            <person name="Lipzen A."/>
            <person name="Chen C."/>
            <person name="Yan M."/>
            <person name="Daum C."/>
            <person name="Ng V."/>
            <person name="Clum A."/>
            <person name="Steindorff A."/>
            <person name="Ohm R.A."/>
            <person name="Martin F."/>
            <person name="Silar P."/>
            <person name="Natvig D.O."/>
            <person name="Lalanne C."/>
            <person name="Gautier V."/>
            <person name="Ament-Velasquez S.L."/>
            <person name="Kruys A."/>
            <person name="Hutchinson M.I."/>
            <person name="Powell A.J."/>
            <person name="Barry K."/>
            <person name="Miller A.N."/>
            <person name="Grigoriev I.V."/>
            <person name="Debuchy R."/>
            <person name="Gladieux P."/>
            <person name="Hiltunen Thoren M."/>
            <person name="Johannesson H."/>
        </authorList>
    </citation>
    <scope>NUCLEOTIDE SEQUENCE</scope>
    <source>
        <strain evidence="4">FGSC 1904</strain>
    </source>
</reference>
<name>A0AAE0PF17_SORBR</name>
<protein>
    <submittedName>
        <fullName evidence="4">ClpP/crotonase-like domain-containing protein</fullName>
    </submittedName>
</protein>
<proteinExistence type="inferred from homology"/>
<dbReference type="GO" id="GO:0005739">
    <property type="term" value="C:mitochondrion"/>
    <property type="evidence" value="ECO:0007669"/>
    <property type="project" value="TreeGrafter"/>
</dbReference>
<evidence type="ECO:0000313" key="4">
    <source>
        <dbReference type="EMBL" id="KAK3398310.1"/>
    </source>
</evidence>
<dbReference type="EMBL" id="JAUTDP010000006">
    <property type="protein sequence ID" value="KAK3398310.1"/>
    <property type="molecule type" value="Genomic_DNA"/>
</dbReference>
<reference evidence="4" key="2">
    <citation type="submission" date="2023-07" db="EMBL/GenBank/DDBJ databases">
        <authorList>
            <consortium name="Lawrence Berkeley National Laboratory"/>
            <person name="Haridas S."/>
            <person name="Hensen N."/>
            <person name="Bonometti L."/>
            <person name="Westerberg I."/>
            <person name="Brannstrom I.O."/>
            <person name="Guillou S."/>
            <person name="Cros-Aarteil S."/>
            <person name="Calhoun S."/>
            <person name="Kuo A."/>
            <person name="Mondo S."/>
            <person name="Pangilinan J."/>
            <person name="Riley R."/>
            <person name="LaButti K."/>
            <person name="Andreopoulos B."/>
            <person name="Lipzen A."/>
            <person name="Chen C."/>
            <person name="Yanf M."/>
            <person name="Daum C."/>
            <person name="Ng V."/>
            <person name="Clum A."/>
            <person name="Steindorff A."/>
            <person name="Ohm R."/>
            <person name="Martin F."/>
            <person name="Silar P."/>
            <person name="Natvig D."/>
            <person name="Lalanne C."/>
            <person name="Gautier V."/>
            <person name="Ament-velasquez S.L."/>
            <person name="Kruys A."/>
            <person name="Hutchinson M.I."/>
            <person name="Powell A.J."/>
            <person name="Barry K."/>
            <person name="Miller A.N."/>
            <person name="Grigoriev I.V."/>
            <person name="Debuchy R."/>
            <person name="Gladieux P."/>
            <person name="Thoren M.H."/>
            <person name="Johannesson H."/>
        </authorList>
    </citation>
    <scope>NUCLEOTIDE SEQUENCE</scope>
    <source>
        <strain evidence="4">FGSC 1904</strain>
    </source>
</reference>
<keyword evidence="5" id="KW-1185">Reference proteome</keyword>
<evidence type="ECO:0000313" key="5">
    <source>
        <dbReference type="Proteomes" id="UP001281003"/>
    </source>
</evidence>
<dbReference type="InterPro" id="IPR029045">
    <property type="entry name" value="ClpP/crotonase-like_dom_sf"/>
</dbReference>
<dbReference type="GO" id="GO:0003824">
    <property type="term" value="F:catalytic activity"/>
    <property type="evidence" value="ECO:0007669"/>
    <property type="project" value="InterPro"/>
</dbReference>
<dbReference type="PANTHER" id="PTHR11941">
    <property type="entry name" value="ENOYL-COA HYDRATASE-RELATED"/>
    <property type="match status" value="1"/>
</dbReference>
<dbReference type="AlphaFoldDB" id="A0AAE0PF17"/>